<gene>
    <name evidence="1" type="ORF">AM380_01085</name>
</gene>
<reference evidence="1 2" key="1">
    <citation type="submission" date="2018-04" db="EMBL/GenBank/DDBJ databases">
        <title>Whole genome sequencing of Morganella morganii AR_0133.</title>
        <authorList>
            <person name="Conlan S."/>
            <person name="Thomas P.J."/>
            <person name="Mullikin J."/>
            <person name="Frank K.M."/>
            <person name="Segre J.A."/>
        </authorList>
    </citation>
    <scope>NUCLEOTIDE SEQUENCE [LARGE SCALE GENOMIC DNA]</scope>
    <source>
        <strain evidence="1 2">AR_0133</strain>
    </source>
</reference>
<organism evidence="1 2">
    <name type="scientific">Morganella morganii</name>
    <name type="common">Proteus morganii</name>
    <dbReference type="NCBI Taxonomy" id="582"/>
    <lineage>
        <taxon>Bacteria</taxon>
        <taxon>Pseudomonadati</taxon>
        <taxon>Pseudomonadota</taxon>
        <taxon>Gammaproteobacteria</taxon>
        <taxon>Enterobacterales</taxon>
        <taxon>Morganellaceae</taxon>
        <taxon>Morganella</taxon>
    </lineage>
</organism>
<dbReference type="AlphaFoldDB" id="A0AAU8ZHN8"/>
<accession>A0AAU8ZHN8</accession>
<sequence>MDIQNIISRLDFSGLNAIEIQKAMNNMEFTADSILSGISSLGNIMFWVSANDDYSDFREDSANIGLMIKQITLIARTLTEQVNDLDCKARLAPPLRNQKPDKQRNEIIGVIGDINNAELSIQQLKSDLYENEPEKEIIFAQLDLVASKLSGSLDQLEKMTGNNHG</sequence>
<protein>
    <submittedName>
        <fullName evidence="1">Uncharacterized protein</fullName>
    </submittedName>
</protein>
<evidence type="ECO:0000313" key="1">
    <source>
        <dbReference type="EMBL" id="AWC92348.1"/>
    </source>
</evidence>
<proteinExistence type="predicted"/>
<dbReference type="EMBL" id="CP028956">
    <property type="protein sequence ID" value="AWC92348.1"/>
    <property type="molecule type" value="Genomic_DNA"/>
</dbReference>
<dbReference type="RefSeq" id="WP_108655179.1">
    <property type="nucleotide sequence ID" value="NZ_CP028956.1"/>
</dbReference>
<name>A0AAU8ZHN8_MORMO</name>
<evidence type="ECO:0000313" key="2">
    <source>
        <dbReference type="Proteomes" id="UP000244682"/>
    </source>
</evidence>
<dbReference type="Proteomes" id="UP000244682">
    <property type="component" value="Chromosome"/>
</dbReference>